<dbReference type="OMA" id="WLDLWSK"/>
<gene>
    <name evidence="3" type="primary">Contig18456.g19593</name>
    <name evidence="3" type="ORF">STYLEM_8405</name>
</gene>
<name>A0A078AD04_STYLE</name>
<feature type="region of interest" description="Disordered" evidence="1">
    <location>
        <begin position="272"/>
        <end position="338"/>
    </location>
</feature>
<dbReference type="GO" id="GO:0005737">
    <property type="term" value="C:cytoplasm"/>
    <property type="evidence" value="ECO:0007669"/>
    <property type="project" value="TreeGrafter"/>
</dbReference>
<feature type="region of interest" description="Disordered" evidence="1">
    <location>
        <begin position="1"/>
        <end position="34"/>
    </location>
</feature>
<evidence type="ECO:0000313" key="3">
    <source>
        <dbReference type="EMBL" id="CDW79417.1"/>
    </source>
</evidence>
<dbReference type="PRINTS" id="PR00625">
    <property type="entry name" value="JDOMAIN"/>
</dbReference>
<feature type="compositionally biased region" description="Basic and acidic residues" evidence="1">
    <location>
        <begin position="320"/>
        <end position="331"/>
    </location>
</feature>
<evidence type="ECO:0000259" key="2">
    <source>
        <dbReference type="PROSITE" id="PS50076"/>
    </source>
</evidence>
<feature type="compositionally biased region" description="Basic residues" evidence="1">
    <location>
        <begin position="226"/>
        <end position="236"/>
    </location>
</feature>
<reference evidence="3 4" key="1">
    <citation type="submission" date="2014-06" db="EMBL/GenBank/DDBJ databases">
        <authorList>
            <person name="Swart Estienne"/>
        </authorList>
    </citation>
    <scope>NUCLEOTIDE SEQUENCE [LARGE SCALE GENOMIC DNA]</scope>
    <source>
        <strain evidence="3 4">130c</strain>
    </source>
</reference>
<dbReference type="InterPro" id="IPR056453">
    <property type="entry name" value="HTH_DNAJC9"/>
</dbReference>
<dbReference type="InParanoid" id="A0A078AD04"/>
<dbReference type="InterPro" id="IPR052594">
    <property type="entry name" value="J_domain-containing_protein"/>
</dbReference>
<evidence type="ECO:0000313" key="4">
    <source>
        <dbReference type="Proteomes" id="UP000039865"/>
    </source>
</evidence>
<dbReference type="CDD" id="cd06257">
    <property type="entry name" value="DnaJ"/>
    <property type="match status" value="1"/>
</dbReference>
<dbReference type="AlphaFoldDB" id="A0A078AD04"/>
<dbReference type="PROSITE" id="PS00636">
    <property type="entry name" value="DNAJ_1"/>
    <property type="match status" value="1"/>
</dbReference>
<dbReference type="GO" id="GO:0005634">
    <property type="term" value="C:nucleus"/>
    <property type="evidence" value="ECO:0007669"/>
    <property type="project" value="TreeGrafter"/>
</dbReference>
<dbReference type="GO" id="GO:0031072">
    <property type="term" value="F:heat shock protein binding"/>
    <property type="evidence" value="ECO:0007669"/>
    <property type="project" value="TreeGrafter"/>
</dbReference>
<organism evidence="3 4">
    <name type="scientific">Stylonychia lemnae</name>
    <name type="common">Ciliate</name>
    <dbReference type="NCBI Taxonomy" id="5949"/>
    <lineage>
        <taxon>Eukaryota</taxon>
        <taxon>Sar</taxon>
        <taxon>Alveolata</taxon>
        <taxon>Ciliophora</taxon>
        <taxon>Intramacronucleata</taxon>
        <taxon>Spirotrichea</taxon>
        <taxon>Stichotrichia</taxon>
        <taxon>Sporadotrichida</taxon>
        <taxon>Oxytrichidae</taxon>
        <taxon>Stylonychinae</taxon>
        <taxon>Stylonychia</taxon>
    </lineage>
</organism>
<dbReference type="SMART" id="SM00271">
    <property type="entry name" value="DnaJ"/>
    <property type="match status" value="1"/>
</dbReference>
<dbReference type="PANTHER" id="PTHR44144:SF1">
    <property type="entry name" value="DNAJ HOMOLOG SUBFAMILY C MEMBER 9"/>
    <property type="match status" value="1"/>
</dbReference>
<keyword evidence="4" id="KW-1185">Reference proteome</keyword>
<feature type="compositionally biased region" description="Basic residues" evidence="1">
    <location>
        <begin position="309"/>
        <end position="319"/>
    </location>
</feature>
<accession>A0A078AD04</accession>
<dbReference type="Pfam" id="PF00226">
    <property type="entry name" value="DnaJ"/>
    <property type="match status" value="1"/>
</dbReference>
<dbReference type="PANTHER" id="PTHR44144">
    <property type="entry name" value="DNAJ HOMOLOG SUBFAMILY C MEMBER 9"/>
    <property type="match status" value="1"/>
</dbReference>
<dbReference type="Pfam" id="PF23302">
    <property type="entry name" value="HTH_DNAJC9"/>
    <property type="match status" value="1"/>
</dbReference>
<dbReference type="InterPro" id="IPR018253">
    <property type="entry name" value="DnaJ_domain_CS"/>
</dbReference>
<feature type="region of interest" description="Disordered" evidence="1">
    <location>
        <begin position="222"/>
        <end position="242"/>
    </location>
</feature>
<evidence type="ECO:0000256" key="1">
    <source>
        <dbReference type="SAM" id="MobiDB-lite"/>
    </source>
</evidence>
<dbReference type="Proteomes" id="UP000039865">
    <property type="component" value="Unassembled WGS sequence"/>
</dbReference>
<feature type="compositionally biased region" description="Acidic residues" evidence="1">
    <location>
        <begin position="292"/>
        <end position="303"/>
    </location>
</feature>
<dbReference type="Gene3D" id="1.10.287.110">
    <property type="entry name" value="DnaJ domain"/>
    <property type="match status" value="1"/>
</dbReference>
<dbReference type="InterPro" id="IPR001623">
    <property type="entry name" value="DnaJ_domain"/>
</dbReference>
<feature type="domain" description="J" evidence="2">
    <location>
        <begin position="42"/>
        <end position="107"/>
    </location>
</feature>
<dbReference type="InterPro" id="IPR036869">
    <property type="entry name" value="J_dom_sf"/>
</dbReference>
<protein>
    <recommendedName>
        <fullName evidence="2">J domain-containing protein</fullName>
    </recommendedName>
</protein>
<dbReference type="OrthoDB" id="445556at2759"/>
<dbReference type="SUPFAM" id="SSF46565">
    <property type="entry name" value="Chaperone J-domain"/>
    <property type="match status" value="1"/>
</dbReference>
<sequence>MEKSANKKSTPSRSQTHSQNNNNHNESQESVENLENVDNKMILYEILGVQQTATVDEIKKAYRRLALLKHPDKNPNDEKASENFQKLQKAYQILSDPKKRERYDQYGDDGENGGDVFSTDDWLTAYEYYRTLHPEVTKKDVKDFSQRYRFSKDEEEDLLQYYVDHDGDVTHILENIICSVNDDVQRFVDFYEKMIKEGEIDDCKLFQKTKKKISLLPDEKEEAKKEKNKIKAKQAKTAKDAGVSTMSDLEKMILAKKQTGFNGFLNYMTDKYAEPDAKKKSGKSKGGKKNEDDWEDDEEEDVDMDAKSRKNLNKKRIQKSKQEDPPEERSAQKKRRMN</sequence>
<feature type="compositionally biased region" description="Low complexity" evidence="1">
    <location>
        <begin position="14"/>
        <end position="33"/>
    </location>
</feature>
<dbReference type="PROSITE" id="PS50076">
    <property type="entry name" value="DNAJ_2"/>
    <property type="match status" value="1"/>
</dbReference>
<proteinExistence type="predicted"/>
<dbReference type="EMBL" id="CCKQ01007981">
    <property type="protein sequence ID" value="CDW79417.1"/>
    <property type="molecule type" value="Genomic_DNA"/>
</dbReference>